<proteinExistence type="predicted"/>
<evidence type="ECO:0000313" key="11">
    <source>
        <dbReference type="Proteomes" id="UP000325797"/>
    </source>
</evidence>
<comment type="subcellular location">
    <subcellularLocation>
        <location evidence="1">Cell membrane</location>
        <topology evidence="1">Multi-pass membrane protein</topology>
    </subcellularLocation>
</comment>
<dbReference type="AlphaFoldDB" id="A0A5J6N3G4"/>
<evidence type="ECO:0000256" key="2">
    <source>
        <dbReference type="ARBA" id="ARBA00022448"/>
    </source>
</evidence>
<dbReference type="InterPro" id="IPR004638">
    <property type="entry name" value="EmrB-like"/>
</dbReference>
<accession>A0A5J6N3G4</accession>
<dbReference type="CDD" id="cd17503">
    <property type="entry name" value="MFS_LmrB_MDR_like"/>
    <property type="match status" value="1"/>
</dbReference>
<dbReference type="RefSeq" id="WP_151119819.1">
    <property type="nucleotide sequence ID" value="NZ_CP042582.1"/>
</dbReference>
<evidence type="ECO:0000256" key="4">
    <source>
        <dbReference type="ARBA" id="ARBA00022692"/>
    </source>
</evidence>
<name>A0A5J6N3G4_9PROT</name>
<keyword evidence="4 8" id="KW-0812">Transmembrane</keyword>
<feature type="transmembrane region" description="Helical" evidence="8">
    <location>
        <begin position="166"/>
        <end position="187"/>
    </location>
</feature>
<dbReference type="PROSITE" id="PS50850">
    <property type="entry name" value="MFS"/>
    <property type="match status" value="1"/>
</dbReference>
<evidence type="ECO:0000256" key="5">
    <source>
        <dbReference type="ARBA" id="ARBA00022989"/>
    </source>
</evidence>
<feature type="transmembrane region" description="Helical" evidence="8">
    <location>
        <begin position="433"/>
        <end position="452"/>
    </location>
</feature>
<dbReference type="PRINTS" id="PR01036">
    <property type="entry name" value="TCRTETB"/>
</dbReference>
<feature type="region of interest" description="Disordered" evidence="7">
    <location>
        <begin position="459"/>
        <end position="478"/>
    </location>
</feature>
<dbReference type="InterPro" id="IPR011701">
    <property type="entry name" value="MFS"/>
</dbReference>
<dbReference type="InterPro" id="IPR020846">
    <property type="entry name" value="MFS_dom"/>
</dbReference>
<keyword evidence="6 8" id="KW-0472">Membrane</keyword>
<evidence type="ECO:0000256" key="3">
    <source>
        <dbReference type="ARBA" id="ARBA00022475"/>
    </source>
</evidence>
<dbReference type="SUPFAM" id="SSF103473">
    <property type="entry name" value="MFS general substrate transporter"/>
    <property type="match status" value="1"/>
</dbReference>
<evidence type="ECO:0000256" key="6">
    <source>
        <dbReference type="ARBA" id="ARBA00023136"/>
    </source>
</evidence>
<dbReference type="NCBIfam" id="TIGR00711">
    <property type="entry name" value="efflux_EmrB"/>
    <property type="match status" value="1"/>
</dbReference>
<dbReference type="Pfam" id="PF07690">
    <property type="entry name" value="MFS_1"/>
    <property type="match status" value="1"/>
</dbReference>
<evidence type="ECO:0000256" key="7">
    <source>
        <dbReference type="SAM" id="MobiDB-lite"/>
    </source>
</evidence>
<keyword evidence="3" id="KW-1003">Cell membrane</keyword>
<dbReference type="PANTHER" id="PTHR42718">
    <property type="entry name" value="MAJOR FACILITATOR SUPERFAMILY MULTIDRUG TRANSPORTER MFSC"/>
    <property type="match status" value="1"/>
</dbReference>
<evidence type="ECO:0000256" key="1">
    <source>
        <dbReference type="ARBA" id="ARBA00004651"/>
    </source>
</evidence>
<dbReference type="OrthoDB" id="9771737at2"/>
<keyword evidence="5 8" id="KW-1133">Transmembrane helix</keyword>
<dbReference type="PROSITE" id="PS51257">
    <property type="entry name" value="PROKAR_LIPOPROTEIN"/>
    <property type="match status" value="1"/>
</dbReference>
<keyword evidence="2" id="KW-0813">Transport</keyword>
<feature type="transmembrane region" description="Helical" evidence="8">
    <location>
        <begin position="199"/>
        <end position="216"/>
    </location>
</feature>
<dbReference type="GO" id="GO:0005886">
    <property type="term" value="C:plasma membrane"/>
    <property type="evidence" value="ECO:0007669"/>
    <property type="project" value="UniProtKB-SubCell"/>
</dbReference>
<dbReference type="Gene3D" id="1.20.1720.10">
    <property type="entry name" value="Multidrug resistance protein D"/>
    <property type="match status" value="1"/>
</dbReference>
<feature type="transmembrane region" description="Helical" evidence="8">
    <location>
        <begin position="50"/>
        <end position="70"/>
    </location>
</feature>
<organism evidence="10 11">
    <name type="scientific">Hypericibacter adhaerens</name>
    <dbReference type="NCBI Taxonomy" id="2602016"/>
    <lineage>
        <taxon>Bacteria</taxon>
        <taxon>Pseudomonadati</taxon>
        <taxon>Pseudomonadota</taxon>
        <taxon>Alphaproteobacteria</taxon>
        <taxon>Rhodospirillales</taxon>
        <taxon>Dongiaceae</taxon>
        <taxon>Hypericibacter</taxon>
    </lineage>
</organism>
<dbReference type="GO" id="GO:0022857">
    <property type="term" value="F:transmembrane transporter activity"/>
    <property type="evidence" value="ECO:0007669"/>
    <property type="project" value="InterPro"/>
</dbReference>
<dbReference type="Proteomes" id="UP000325797">
    <property type="component" value="Chromosome"/>
</dbReference>
<dbReference type="KEGG" id="hadh:FRZ61_44930"/>
<dbReference type="Gene3D" id="1.20.1250.20">
    <property type="entry name" value="MFS general substrate transporter like domains"/>
    <property type="match status" value="1"/>
</dbReference>
<keyword evidence="11" id="KW-1185">Reference proteome</keyword>
<protein>
    <submittedName>
        <fullName evidence="10">MFS transporter</fullName>
    </submittedName>
</protein>
<dbReference type="EMBL" id="CP042582">
    <property type="protein sequence ID" value="QEX24552.1"/>
    <property type="molecule type" value="Genomic_DNA"/>
</dbReference>
<feature type="transmembrane region" description="Helical" evidence="8">
    <location>
        <begin position="265"/>
        <end position="286"/>
    </location>
</feature>
<gene>
    <name evidence="10" type="ORF">FRZ61_44930</name>
</gene>
<reference evidence="10 11" key="1">
    <citation type="submission" date="2019-08" db="EMBL/GenBank/DDBJ databases">
        <title>Hyperibacter terrae gen. nov., sp. nov. and Hyperibacter viscosus sp. nov., two new members in the family Rhodospirillaceae isolated from the rhizosphere of Hypericum perforatum.</title>
        <authorList>
            <person name="Noviana Z."/>
        </authorList>
    </citation>
    <scope>NUCLEOTIDE SEQUENCE [LARGE SCALE GENOMIC DNA]</scope>
    <source>
        <strain evidence="10 11">R5959</strain>
    </source>
</reference>
<dbReference type="PANTHER" id="PTHR42718:SF46">
    <property type="entry name" value="BLR6921 PROTEIN"/>
    <property type="match status" value="1"/>
</dbReference>
<feature type="transmembrane region" description="Helical" evidence="8">
    <location>
        <begin position="77"/>
        <end position="97"/>
    </location>
</feature>
<evidence type="ECO:0000256" key="8">
    <source>
        <dbReference type="SAM" id="Phobius"/>
    </source>
</evidence>
<feature type="domain" description="Major facilitator superfamily (MFS) profile" evidence="9">
    <location>
        <begin position="12"/>
        <end position="457"/>
    </location>
</feature>
<feature type="transmembrane region" description="Helical" evidence="8">
    <location>
        <begin position="222"/>
        <end position="244"/>
    </location>
</feature>
<dbReference type="InterPro" id="IPR036259">
    <property type="entry name" value="MFS_trans_sf"/>
</dbReference>
<sequence>MIRVRPSSPMTTPLIVACALFMENLDSTVVSTALPTIAKAFNENPVHLNLAITSYLLSLAVFIPISGWVADRYGARHVFRIAIVIFTAASILCGLSNSLLDFVAARILQGIGGAMMVPVGRLVVLRSVAKNQLVNAMAYLTVPALLGPVIGPPVGGFIVTYFSWRWIFWLNLPIGLLGILLATLFIADAREPKTPPLDLTGFILSGVGLSGLVFAFETMGRGILPNAVVIALLVAGLVAITLYVRHAHRVAHPVIDLTLLRIPTFRTNIWGGTLFRIGIGSLPFLMPLLLQIGFGLSALNSGLLTFAAAAGAMFMKLTAGPILRRFGFKRTMIANAIISGVFLASYSFFQLGTPGWVILALLLAGGFFRSLQFTALNTIAYADMPAEKMSLATSFASMAQQLSMSLGVGVGALALHVSVTMHGGTLNVGDFTFAFYVVAICSAASALTFIPLPTNAGDEVSGHIERRQPRPALAPKDS</sequence>
<feature type="transmembrane region" description="Helical" evidence="8">
    <location>
        <begin position="402"/>
        <end position="421"/>
    </location>
</feature>
<evidence type="ECO:0000259" key="9">
    <source>
        <dbReference type="PROSITE" id="PS50850"/>
    </source>
</evidence>
<evidence type="ECO:0000313" key="10">
    <source>
        <dbReference type="EMBL" id="QEX24552.1"/>
    </source>
</evidence>
<feature type="transmembrane region" description="Helical" evidence="8">
    <location>
        <begin position="103"/>
        <end position="124"/>
    </location>
</feature>
<feature type="transmembrane region" description="Helical" evidence="8">
    <location>
        <begin position="136"/>
        <end position="160"/>
    </location>
</feature>